<protein>
    <recommendedName>
        <fullName evidence="4">Enoyl-CoA hydratase</fullName>
    </recommendedName>
</protein>
<dbReference type="AlphaFoldDB" id="A0A161HPW9"/>
<dbReference type="Pfam" id="PF00378">
    <property type="entry name" value="ECH_1"/>
    <property type="match status" value="1"/>
</dbReference>
<dbReference type="SUPFAM" id="SSF52096">
    <property type="entry name" value="ClpP/crotonase"/>
    <property type="match status" value="1"/>
</dbReference>
<organism evidence="2 3">
    <name type="scientific">Paraburkholderia phytofirmans OLGA172</name>
    <dbReference type="NCBI Taxonomy" id="1417228"/>
    <lineage>
        <taxon>Bacteria</taxon>
        <taxon>Pseudomonadati</taxon>
        <taxon>Pseudomonadota</taxon>
        <taxon>Betaproteobacteria</taxon>
        <taxon>Burkholderiales</taxon>
        <taxon>Burkholderiaceae</taxon>
        <taxon>Paraburkholderia</taxon>
    </lineage>
</organism>
<dbReference type="InterPro" id="IPR001753">
    <property type="entry name" value="Enoyl-CoA_hydra/iso"/>
</dbReference>
<dbReference type="PANTHER" id="PTHR43802">
    <property type="entry name" value="ENOYL-COA HYDRATASE"/>
    <property type="match status" value="1"/>
</dbReference>
<dbReference type="Proteomes" id="UP000076852">
    <property type="component" value="Chromosome 2"/>
</dbReference>
<comment type="similarity">
    <text evidence="1">Belongs to the enoyl-CoA hydratase/isomerase family.</text>
</comment>
<name>A0A161HPW9_9BURK</name>
<evidence type="ECO:0000313" key="2">
    <source>
        <dbReference type="EMBL" id="ANB75747.1"/>
    </source>
</evidence>
<dbReference type="EMBL" id="CP014579">
    <property type="protein sequence ID" value="ANB75747.1"/>
    <property type="molecule type" value="Genomic_DNA"/>
</dbReference>
<evidence type="ECO:0000256" key="1">
    <source>
        <dbReference type="ARBA" id="ARBA00005254"/>
    </source>
</evidence>
<dbReference type="STRING" id="1804984.AYM40_25880"/>
<keyword evidence="3" id="KW-1185">Reference proteome</keyword>
<dbReference type="OrthoDB" id="9797151at2"/>
<dbReference type="RefSeq" id="WP_063499026.1">
    <property type="nucleotide sequence ID" value="NZ_CP014579.1"/>
</dbReference>
<evidence type="ECO:0008006" key="4">
    <source>
        <dbReference type="Google" id="ProtNLM"/>
    </source>
</evidence>
<sequence>MTTEIVDVLENGILTLGFNRPSHKNAIMEAMYTRLAEVFNDANERDDVRVVVLHGSETAF</sequence>
<dbReference type="KEGG" id="buz:AYM40_25880"/>
<dbReference type="Gene3D" id="3.30.300.220">
    <property type="match status" value="1"/>
</dbReference>
<reference evidence="2 3" key="1">
    <citation type="journal article" date="2016" name="Gene">
        <title>PacBio SMRT assembly of a complex multi-replicon genome reveals chlorocatechol degradative operon in a region of genome plasticity.</title>
        <authorList>
            <person name="Ricker N."/>
            <person name="Shen S.Y."/>
            <person name="Goordial J."/>
            <person name="Jin S."/>
            <person name="Fulthorpe R.R."/>
        </authorList>
    </citation>
    <scope>NUCLEOTIDE SEQUENCE [LARGE SCALE GENOMIC DNA]</scope>
    <source>
        <strain evidence="2 3">OLGA172</strain>
    </source>
</reference>
<evidence type="ECO:0000313" key="3">
    <source>
        <dbReference type="Proteomes" id="UP000076852"/>
    </source>
</evidence>
<proteinExistence type="inferred from homology"/>
<dbReference type="InterPro" id="IPR029045">
    <property type="entry name" value="ClpP/crotonase-like_dom_sf"/>
</dbReference>
<dbReference type="GO" id="GO:0003824">
    <property type="term" value="F:catalytic activity"/>
    <property type="evidence" value="ECO:0007669"/>
    <property type="project" value="UniProtKB-ARBA"/>
</dbReference>
<gene>
    <name evidence="2" type="ORF">AYM40_25880</name>
</gene>
<accession>A0A161HPW9</accession>
<dbReference type="PANTHER" id="PTHR43802:SF1">
    <property type="entry name" value="IP11341P-RELATED"/>
    <property type="match status" value="1"/>
</dbReference>